<organism evidence="1 2">
    <name type="scientific">Candidatus Liberibacter solanacearum</name>
    <dbReference type="NCBI Taxonomy" id="556287"/>
    <lineage>
        <taxon>Bacteria</taxon>
        <taxon>Pseudomonadati</taxon>
        <taxon>Pseudomonadota</taxon>
        <taxon>Alphaproteobacteria</taxon>
        <taxon>Hyphomicrobiales</taxon>
        <taxon>Rhizobiaceae</taxon>
        <taxon>Liberibacter</taxon>
    </lineage>
</organism>
<comment type="caution">
    <text evidence="1">The sequence shown here is derived from an EMBL/GenBank/DDBJ whole genome shotgun (WGS) entry which is preliminary data.</text>
</comment>
<dbReference type="Proteomes" id="UP000033731">
    <property type="component" value="Unassembled WGS sequence"/>
</dbReference>
<protein>
    <submittedName>
        <fullName evidence="1">Uncharacterized protein</fullName>
    </submittedName>
</protein>
<sequence length="70" mass="8095">MILTVSLLSSKAMIICDPTQYLLAMPIEPLLPLQELLFPLQELLFPLQELLFPLQKLFLPILLEILEMLF</sequence>
<proteinExistence type="predicted"/>
<evidence type="ECO:0000313" key="1">
    <source>
        <dbReference type="EMBL" id="KJZ81653.1"/>
    </source>
</evidence>
<reference evidence="1 2" key="1">
    <citation type="journal article" date="2015" name="Phytopathology">
        <title>Genomes of Candidatus Liberibacter solanacearum haplotype A from New Zealand and the USA suggest significant genome plasticity in the species.</title>
        <authorList>
            <person name="Thompson S.M."/>
            <person name="Johnson C.P."/>
            <person name="Lu A.Y."/>
            <person name="Frampton R.A."/>
            <person name="Sullivan K.L."/>
            <person name="Fiers M.W."/>
            <person name="Crowhurst R.N."/>
            <person name="Pitman A.R."/>
            <person name="Scott I."/>
            <person name="Gudmestad N.C."/>
            <person name="Smith G.R."/>
        </authorList>
    </citation>
    <scope>NUCLEOTIDE SEQUENCE [LARGE SCALE GENOMIC DNA]</scope>
    <source>
        <strain evidence="1 2">LsoNZ1</strain>
    </source>
</reference>
<evidence type="ECO:0000313" key="2">
    <source>
        <dbReference type="Proteomes" id="UP000033731"/>
    </source>
</evidence>
<keyword evidence="2" id="KW-1185">Reference proteome</keyword>
<dbReference type="AlphaFoldDB" id="A0A0F4VJI7"/>
<accession>A0A0F4VJI7</accession>
<dbReference type="EMBL" id="JMTK01000002">
    <property type="protein sequence ID" value="KJZ81653.1"/>
    <property type="molecule type" value="Genomic_DNA"/>
</dbReference>
<gene>
    <name evidence="1" type="ORF">DJ66_0375</name>
</gene>
<name>A0A0F4VJI7_9HYPH</name>